<feature type="domain" description="Reverse transcriptase zinc-binding" evidence="1">
    <location>
        <begin position="76"/>
        <end position="170"/>
    </location>
</feature>
<proteinExistence type="predicted"/>
<dbReference type="AlphaFoldDB" id="A0AAW2JXM5"/>
<reference evidence="2" key="2">
    <citation type="journal article" date="2024" name="Plant">
        <title>Genomic evolution and insights into agronomic trait innovations of Sesamum species.</title>
        <authorList>
            <person name="Miao H."/>
            <person name="Wang L."/>
            <person name="Qu L."/>
            <person name="Liu H."/>
            <person name="Sun Y."/>
            <person name="Le M."/>
            <person name="Wang Q."/>
            <person name="Wei S."/>
            <person name="Zheng Y."/>
            <person name="Lin W."/>
            <person name="Duan Y."/>
            <person name="Cao H."/>
            <person name="Xiong S."/>
            <person name="Wang X."/>
            <person name="Wei L."/>
            <person name="Li C."/>
            <person name="Ma Q."/>
            <person name="Ju M."/>
            <person name="Zhao R."/>
            <person name="Li G."/>
            <person name="Mu C."/>
            <person name="Tian Q."/>
            <person name="Mei H."/>
            <person name="Zhang T."/>
            <person name="Gao T."/>
            <person name="Zhang H."/>
        </authorList>
    </citation>
    <scope>NUCLEOTIDE SEQUENCE</scope>
    <source>
        <strain evidence="2">G02</strain>
    </source>
</reference>
<protein>
    <recommendedName>
        <fullName evidence="1">Reverse transcriptase zinc-binding domain-containing protein</fullName>
    </recommendedName>
</protein>
<evidence type="ECO:0000313" key="2">
    <source>
        <dbReference type="EMBL" id="KAL0298418.1"/>
    </source>
</evidence>
<dbReference type="InterPro" id="IPR026960">
    <property type="entry name" value="RVT-Znf"/>
</dbReference>
<sequence length="172" mass="19658">MDRQIPRPLSFQPITAPNTLNLEATLAELLDEAGEWKEGLIRVVFQNEDVEAILGITANTARPNQLRWHYEKNEWYTVKSAYCLFSQGLVMRVAGGVMGSTSYKPMNWKFIWKANVPPKVRMFVWRACWDSLPPVANLARQGLRVGGDCPRCGLENEDVLHCLLRCHFTRPI</sequence>
<organism evidence="2">
    <name type="scientific">Sesamum radiatum</name>
    <name type="common">Black benniseed</name>
    <dbReference type="NCBI Taxonomy" id="300843"/>
    <lineage>
        <taxon>Eukaryota</taxon>
        <taxon>Viridiplantae</taxon>
        <taxon>Streptophyta</taxon>
        <taxon>Embryophyta</taxon>
        <taxon>Tracheophyta</taxon>
        <taxon>Spermatophyta</taxon>
        <taxon>Magnoliopsida</taxon>
        <taxon>eudicotyledons</taxon>
        <taxon>Gunneridae</taxon>
        <taxon>Pentapetalae</taxon>
        <taxon>asterids</taxon>
        <taxon>lamiids</taxon>
        <taxon>Lamiales</taxon>
        <taxon>Pedaliaceae</taxon>
        <taxon>Sesamum</taxon>
    </lineage>
</organism>
<dbReference type="Pfam" id="PF13966">
    <property type="entry name" value="zf-RVT"/>
    <property type="match status" value="1"/>
</dbReference>
<name>A0AAW2JXM5_SESRA</name>
<reference evidence="2" key="1">
    <citation type="submission" date="2020-06" db="EMBL/GenBank/DDBJ databases">
        <authorList>
            <person name="Li T."/>
            <person name="Hu X."/>
            <person name="Zhang T."/>
            <person name="Song X."/>
            <person name="Zhang H."/>
            <person name="Dai N."/>
            <person name="Sheng W."/>
            <person name="Hou X."/>
            <person name="Wei L."/>
        </authorList>
    </citation>
    <scope>NUCLEOTIDE SEQUENCE</scope>
    <source>
        <strain evidence="2">G02</strain>
        <tissue evidence="2">Leaf</tissue>
    </source>
</reference>
<dbReference type="EMBL" id="JACGWJ010000031">
    <property type="protein sequence ID" value="KAL0298418.1"/>
    <property type="molecule type" value="Genomic_DNA"/>
</dbReference>
<comment type="caution">
    <text evidence="2">The sequence shown here is derived from an EMBL/GenBank/DDBJ whole genome shotgun (WGS) entry which is preliminary data.</text>
</comment>
<accession>A0AAW2JXM5</accession>
<evidence type="ECO:0000259" key="1">
    <source>
        <dbReference type="Pfam" id="PF13966"/>
    </source>
</evidence>
<gene>
    <name evidence="2" type="ORF">Sradi_6501600</name>
</gene>